<keyword evidence="1" id="KW-0472">Membrane</keyword>
<reference evidence="2 3" key="1">
    <citation type="journal article" date="2009" name="Proc. Natl. Acad. Sci. U.S.A.">
        <title>Eukaryote-to-eukaryote gene transfer events revealed by the genome sequence of the wine yeast Saccharomyces cerevisiae EC1118.</title>
        <authorList>
            <person name="Novo M."/>
            <person name="Bigey F."/>
            <person name="Beyne E."/>
            <person name="Galeote V."/>
            <person name="Gavory F."/>
            <person name="Mallet S."/>
            <person name="Cambot B."/>
            <person name="Legras J.L."/>
            <person name="Wincker P."/>
            <person name="Casaregola S."/>
            <person name="Dequin S."/>
        </authorList>
    </citation>
    <scope>NUCLEOTIDE SEQUENCE [LARGE SCALE GENOMIC DNA]</scope>
    <source>
        <strain evidence="3">Lalvin EC1118 / Prise de mousse</strain>
    </source>
</reference>
<gene>
    <name evidence="2" type="ORF">EC1118_1B15_2014g</name>
</gene>
<dbReference type="HOGENOM" id="CLU_1817316_0_0_1"/>
<evidence type="ECO:0000256" key="1">
    <source>
        <dbReference type="SAM" id="Phobius"/>
    </source>
</evidence>
<sequence>MDMVSPVLNLQSSILGELVGIIGKVFFLLIEEIKYPIITPTIIVDAQISSWSLFFFASICNLSAKFREPIVTTSSIISLMESEKDLKNINEYFQIMTKMLFILENKIFVSFFVVFNISVLIIVKSEPYSYGKVLFKPSSSIF</sequence>
<proteinExistence type="predicted"/>
<accession>D3UEG1</accession>
<evidence type="ECO:0000313" key="2">
    <source>
        <dbReference type="EMBL" id="CBK39141.1"/>
    </source>
</evidence>
<dbReference type="Proteomes" id="UP000000286">
    <property type="component" value="Chromosome II"/>
</dbReference>
<feature type="transmembrane region" description="Helical" evidence="1">
    <location>
        <begin position="107"/>
        <end position="123"/>
    </location>
</feature>
<feature type="transmembrane region" description="Helical" evidence="1">
    <location>
        <begin position="12"/>
        <end position="30"/>
    </location>
</feature>
<keyword evidence="1" id="KW-0812">Transmembrane</keyword>
<organism evidence="2 3">
    <name type="scientific">Saccharomyces cerevisiae (strain Lalvin EC1118 / Prise de mousse)</name>
    <name type="common">Baker's yeast</name>
    <dbReference type="NCBI Taxonomy" id="643680"/>
    <lineage>
        <taxon>Eukaryota</taxon>
        <taxon>Fungi</taxon>
        <taxon>Dikarya</taxon>
        <taxon>Ascomycota</taxon>
        <taxon>Saccharomycotina</taxon>
        <taxon>Saccharomycetes</taxon>
        <taxon>Saccharomycetales</taxon>
        <taxon>Saccharomycetaceae</taxon>
        <taxon>Saccharomyces</taxon>
    </lineage>
</organism>
<name>D3UEG1_YEAS8</name>
<keyword evidence="1" id="KW-1133">Transmembrane helix</keyword>
<feature type="transmembrane region" description="Helical" evidence="1">
    <location>
        <begin position="42"/>
        <end position="64"/>
    </location>
</feature>
<dbReference type="EMBL" id="FN393060">
    <property type="protein sequence ID" value="CBK39141.1"/>
    <property type="molecule type" value="Genomic_DNA"/>
</dbReference>
<evidence type="ECO:0000313" key="3">
    <source>
        <dbReference type="Proteomes" id="UP000000286"/>
    </source>
</evidence>
<protein>
    <submittedName>
        <fullName evidence="2">EC1118_1B15_2014p</fullName>
    </submittedName>
</protein>
<dbReference type="AlphaFoldDB" id="D3UEG1"/>